<evidence type="ECO:0000256" key="1">
    <source>
        <dbReference type="SAM" id="SignalP"/>
    </source>
</evidence>
<protein>
    <recommendedName>
        <fullName evidence="2">GmrSD restriction endonucleases C-terminal domain-containing protein</fullName>
    </recommendedName>
</protein>
<proteinExistence type="predicted"/>
<sequence length="213" mass="22975">MPSSRIARNSLIVVGLSAVLSTGLATGTALAEPPNIPSESTARSELAGLTVRADGSSTGYSREKFPHWDDQGDSCNTREVVLKRDGTDVVTDSSCAATSGTWKSPYDGGTWTASSDVDIDHVVPLAAAWRTGAAAWTTAQREAFANDLDDPQLIAVTDNVNQAKGDKSPDQWKPPLESYWCTYASMWIDVKHEWKLTINSAEKTALTEMLDHC</sequence>
<comment type="caution">
    <text evidence="3">The sequence shown here is derived from an EMBL/GenBank/DDBJ whole genome shotgun (WGS) entry which is preliminary data.</text>
</comment>
<feature type="signal peptide" evidence="1">
    <location>
        <begin position="1"/>
        <end position="31"/>
    </location>
</feature>
<dbReference type="RefSeq" id="WP_179772889.1">
    <property type="nucleotide sequence ID" value="NZ_JACCFK010000001.1"/>
</dbReference>
<dbReference type="AlphaFoldDB" id="A0A853B113"/>
<feature type="chain" id="PRO_5032424330" description="GmrSD restriction endonucleases C-terminal domain-containing protein" evidence="1">
    <location>
        <begin position="32"/>
        <end position="213"/>
    </location>
</feature>
<keyword evidence="4" id="KW-1185">Reference proteome</keyword>
<gene>
    <name evidence="3" type="ORF">HNR02_002013</name>
</gene>
<evidence type="ECO:0000259" key="2">
    <source>
        <dbReference type="Pfam" id="PF07510"/>
    </source>
</evidence>
<dbReference type="PANTHER" id="PTHR24094:SF15">
    <property type="entry name" value="AMP-DEPENDENT SYNTHETASE_LIGASE DOMAIN-CONTAINING PROTEIN-RELATED"/>
    <property type="match status" value="1"/>
</dbReference>
<dbReference type="PANTHER" id="PTHR24094">
    <property type="entry name" value="SECRETED PROTEIN"/>
    <property type="match status" value="1"/>
</dbReference>
<dbReference type="Pfam" id="PF07510">
    <property type="entry name" value="GmrSD_C"/>
    <property type="match status" value="1"/>
</dbReference>
<accession>A0A853B113</accession>
<feature type="domain" description="GmrSD restriction endonucleases C-terminal" evidence="2">
    <location>
        <begin position="113"/>
        <end position="208"/>
    </location>
</feature>
<keyword evidence="1" id="KW-0732">Signal</keyword>
<dbReference type="Proteomes" id="UP000549616">
    <property type="component" value="Unassembled WGS sequence"/>
</dbReference>
<name>A0A853B113_9PSEU</name>
<evidence type="ECO:0000313" key="3">
    <source>
        <dbReference type="EMBL" id="NYI88690.1"/>
    </source>
</evidence>
<evidence type="ECO:0000313" key="4">
    <source>
        <dbReference type="Proteomes" id="UP000549616"/>
    </source>
</evidence>
<dbReference type="InterPro" id="IPR011089">
    <property type="entry name" value="GmrSD_C"/>
</dbReference>
<reference evidence="3 4" key="1">
    <citation type="submission" date="2020-07" db="EMBL/GenBank/DDBJ databases">
        <title>Sequencing the genomes of 1000 actinobacteria strains.</title>
        <authorList>
            <person name="Klenk H.-P."/>
        </authorList>
    </citation>
    <scope>NUCLEOTIDE SEQUENCE [LARGE SCALE GENOMIC DNA]</scope>
    <source>
        <strain evidence="3 4">DSM 104006</strain>
    </source>
</reference>
<organism evidence="3 4">
    <name type="scientific">Amycolatopsis endophytica</name>
    <dbReference type="NCBI Taxonomy" id="860233"/>
    <lineage>
        <taxon>Bacteria</taxon>
        <taxon>Bacillati</taxon>
        <taxon>Actinomycetota</taxon>
        <taxon>Actinomycetes</taxon>
        <taxon>Pseudonocardiales</taxon>
        <taxon>Pseudonocardiaceae</taxon>
        <taxon>Amycolatopsis</taxon>
    </lineage>
</organism>
<dbReference type="EMBL" id="JACCFK010000001">
    <property type="protein sequence ID" value="NYI88690.1"/>
    <property type="molecule type" value="Genomic_DNA"/>
</dbReference>